<dbReference type="InterPro" id="IPR000938">
    <property type="entry name" value="CAP-Gly_domain"/>
</dbReference>
<comment type="subcellular location">
    <subcellularLocation>
        <location evidence="1">Cytoplasm</location>
        <location evidence="1">Cytoskeleton</location>
    </subcellularLocation>
</comment>
<evidence type="ECO:0000256" key="1">
    <source>
        <dbReference type="ARBA" id="ARBA00004245"/>
    </source>
</evidence>
<comment type="caution">
    <text evidence="9">The sequence shown here is derived from an EMBL/GenBank/DDBJ whole genome shotgun (WGS) entry which is preliminary data.</text>
</comment>
<dbReference type="SMART" id="SM01052">
    <property type="entry name" value="CAP_GLY"/>
    <property type="match status" value="1"/>
</dbReference>
<evidence type="ECO:0000313" key="10">
    <source>
        <dbReference type="Proteomes" id="UP000027586"/>
    </source>
</evidence>
<dbReference type="GO" id="GO:0034453">
    <property type="term" value="P:microtubule anchoring"/>
    <property type="evidence" value="ECO:0007669"/>
    <property type="project" value="InterPro"/>
</dbReference>
<dbReference type="GO" id="GO:0008017">
    <property type="term" value="F:microtubule binding"/>
    <property type="evidence" value="ECO:0007669"/>
    <property type="project" value="InterPro"/>
</dbReference>
<keyword evidence="2" id="KW-0963">Cytoplasm</keyword>
<accession>A0A068RIG0</accession>
<evidence type="ECO:0000256" key="6">
    <source>
        <dbReference type="SAM" id="Coils"/>
    </source>
</evidence>
<dbReference type="Pfam" id="PF01302">
    <property type="entry name" value="CAP_GLY"/>
    <property type="match status" value="1"/>
</dbReference>
<feature type="region of interest" description="Disordered" evidence="7">
    <location>
        <begin position="175"/>
        <end position="465"/>
    </location>
</feature>
<dbReference type="AlphaFoldDB" id="A0A068RIG0"/>
<evidence type="ECO:0000256" key="4">
    <source>
        <dbReference type="ARBA" id="ARBA00023054"/>
    </source>
</evidence>
<feature type="compositionally biased region" description="Low complexity" evidence="7">
    <location>
        <begin position="300"/>
        <end position="311"/>
    </location>
</feature>
<dbReference type="InterPro" id="IPR036859">
    <property type="entry name" value="CAP-Gly_dom_sf"/>
</dbReference>
<evidence type="ECO:0000313" key="9">
    <source>
        <dbReference type="EMBL" id="CDH49422.1"/>
    </source>
</evidence>
<dbReference type="PROSITE" id="PS50245">
    <property type="entry name" value="CAP_GLY_2"/>
    <property type="match status" value="1"/>
</dbReference>
<dbReference type="Proteomes" id="UP000027586">
    <property type="component" value="Unassembled WGS sequence"/>
</dbReference>
<feature type="compositionally biased region" description="Low complexity" evidence="7">
    <location>
        <begin position="54"/>
        <end position="83"/>
    </location>
</feature>
<organism evidence="9 10">
    <name type="scientific">Lichtheimia corymbifera JMRC:FSU:9682</name>
    <dbReference type="NCBI Taxonomy" id="1263082"/>
    <lineage>
        <taxon>Eukaryota</taxon>
        <taxon>Fungi</taxon>
        <taxon>Fungi incertae sedis</taxon>
        <taxon>Mucoromycota</taxon>
        <taxon>Mucoromycotina</taxon>
        <taxon>Mucoromycetes</taxon>
        <taxon>Mucorales</taxon>
        <taxon>Lichtheimiaceae</taxon>
        <taxon>Lichtheimia</taxon>
    </lineage>
</organism>
<evidence type="ECO:0000256" key="7">
    <source>
        <dbReference type="SAM" id="MobiDB-lite"/>
    </source>
</evidence>
<dbReference type="PROSITE" id="PS00845">
    <property type="entry name" value="CAP_GLY_1"/>
    <property type="match status" value="1"/>
</dbReference>
<feature type="compositionally biased region" description="Polar residues" evidence="7">
    <location>
        <begin position="231"/>
        <end position="295"/>
    </location>
</feature>
<dbReference type="SUPFAM" id="SSF74924">
    <property type="entry name" value="Cap-Gly domain"/>
    <property type="match status" value="1"/>
</dbReference>
<feature type="coiled-coil region" evidence="6">
    <location>
        <begin position="768"/>
        <end position="822"/>
    </location>
</feature>
<feature type="domain" description="CAP-Gly" evidence="8">
    <location>
        <begin position="129"/>
        <end position="172"/>
    </location>
</feature>
<protein>
    <recommendedName>
        <fullName evidence="8">CAP-Gly domain-containing protein</fullName>
    </recommendedName>
</protein>
<sequence>MTSLCQTTLPIMSTCRTISQIARPSSAAIHTNNTITTTTTTTAAHHVQSNGRQSSSAISSSSSSSTTHDSLVSSSTSVSTSDYSNDEFSSMGLPALQPPAPQASTAHLAIGTRVIVPSLCVIGTLRFLGETRFKPGTWAGIELDVEGAGKNDGSIQGVRYFTCSEHTGLFVPANKASPLPSGMEDDDLDVKFDSARSPSRHHQQKQSTITTNATTSSTRAKHCCSGKRHNITTSATPKHEQNATMRKSKSSNTNVTTEAPSTSQQRSIASRRTSIHPTSSKSTAMGTTVSKQQRPTMLRKSSVPSSTKSTVIASPALRRASEGSVLRKSSVPHQRSSSSLSTRKTAVPSSTKSSLPSAGRPANNRRNSEGNTLRTTRKTSVPAASSSKSTITRRVSSTDVTSSKSTATLNKPRASKSTTARSNESQRRPSAAPSSVVPMKTSRSTTTRRTKHTVHKQQANAEEEQERLKRLLEETRREHEKLCLEMSGKEAVWEQVVSSKESYAVQVQEQQKEIDRLQRRIQALESEVSHQQQHVATASKIEEYKHTIEQQQQRIERLDRHLQQLQAKQSDDQHTRDVEQQQHRALVQQLRDALAERDQQTAYLEHAYQDLKQAEADARRQWQLSTQALEEKHAQALSEKDAHIATLTASLEEHKQQLMIIPPPLPSHEDHASVDRRRRLEHQLQLATTELDRERNEKHAKMAHIEQLTAQIRQMQHAAGDSHQQIATLQQKLDAEIKDKRRIMDDATTTMTKMARLQDQHDQMVMSKNRIEHDLADAIRRANTLETRIQQQAVDRSSSSSRHSLEAENAQLLQRLAELEKSSLRRFSGGPQSPVSPVSLTSFSSLLATATQQHEEQLYCEICEVFGHDVMGCTAYLTTAPAGSDDADHLMKNEPSSSYCVNCDAFGLHSTEDCPNQDEMF</sequence>
<feature type="compositionally biased region" description="Polar residues" evidence="7">
    <location>
        <begin position="369"/>
        <end position="388"/>
    </location>
</feature>
<keyword evidence="10" id="KW-1185">Reference proteome</keyword>
<dbReference type="VEuPathDB" id="FungiDB:LCOR_01165.1"/>
<feature type="compositionally biased region" description="Polar residues" evidence="7">
    <location>
        <begin position="331"/>
        <end position="356"/>
    </location>
</feature>
<dbReference type="InterPro" id="IPR028750">
    <property type="entry name" value="CEP350/CC187"/>
</dbReference>
<evidence type="ECO:0000256" key="5">
    <source>
        <dbReference type="ARBA" id="ARBA00023212"/>
    </source>
</evidence>
<dbReference type="GO" id="GO:0005874">
    <property type="term" value="C:microtubule"/>
    <property type="evidence" value="ECO:0007669"/>
    <property type="project" value="UniProtKB-KW"/>
</dbReference>
<reference evidence="9" key="1">
    <citation type="submission" date="2013-08" db="EMBL/GenBank/DDBJ databases">
        <title>Gene expansion shapes genome architecture in the human pathogen Lichtheimia corymbifera: an evolutionary genomics analysis in the ancient terrestrial Mucorales (Mucoromycotina).</title>
        <authorList>
            <person name="Schwartze V.U."/>
            <person name="Winter S."/>
            <person name="Shelest E."/>
            <person name="Marcet-Houben M."/>
            <person name="Horn F."/>
            <person name="Wehner S."/>
            <person name="Hoffmann K."/>
            <person name="Riege K."/>
            <person name="Sammeth M."/>
            <person name="Nowrousian M."/>
            <person name="Valiante V."/>
            <person name="Linde J."/>
            <person name="Jacobsen I.D."/>
            <person name="Marz M."/>
            <person name="Brakhage A.A."/>
            <person name="Gabaldon T."/>
            <person name="Bocker S."/>
            <person name="Voigt K."/>
        </authorList>
    </citation>
    <scope>NUCLEOTIDE SEQUENCE [LARGE SCALE GENOMIC DNA]</scope>
    <source>
        <strain evidence="9">FSU 9682</strain>
    </source>
</reference>
<name>A0A068RIG0_9FUNG</name>
<feature type="region of interest" description="Disordered" evidence="7">
    <location>
        <begin position="43"/>
        <end position="84"/>
    </location>
</feature>
<proteinExistence type="predicted"/>
<dbReference type="OrthoDB" id="2130750at2759"/>
<evidence type="ECO:0000256" key="3">
    <source>
        <dbReference type="ARBA" id="ARBA00022701"/>
    </source>
</evidence>
<dbReference type="Pfam" id="PF16641">
    <property type="entry name" value="CLIP1_ZNF"/>
    <property type="match status" value="2"/>
</dbReference>
<dbReference type="InterPro" id="IPR032108">
    <property type="entry name" value="CLIP1_ZNF"/>
</dbReference>
<evidence type="ECO:0000259" key="8">
    <source>
        <dbReference type="PROSITE" id="PS50245"/>
    </source>
</evidence>
<feature type="compositionally biased region" description="Basic residues" evidence="7">
    <location>
        <begin position="446"/>
        <end position="455"/>
    </location>
</feature>
<dbReference type="Gene3D" id="2.30.30.190">
    <property type="entry name" value="CAP Gly-rich-like domain"/>
    <property type="match status" value="1"/>
</dbReference>
<keyword evidence="3" id="KW-0493">Microtubule</keyword>
<dbReference type="PANTHER" id="PTHR13958">
    <property type="entry name" value="CENTROSOME-ASSOCIATED PROTEIN 350"/>
    <property type="match status" value="1"/>
</dbReference>
<dbReference type="EMBL" id="CBTN010000003">
    <property type="protein sequence ID" value="CDH49422.1"/>
    <property type="molecule type" value="Genomic_DNA"/>
</dbReference>
<keyword evidence="5" id="KW-0206">Cytoskeleton</keyword>
<feature type="compositionally biased region" description="Basic residues" evidence="7">
    <location>
        <begin position="219"/>
        <end position="230"/>
    </location>
</feature>
<dbReference type="STRING" id="1263082.A0A068RIG0"/>
<dbReference type="PANTHER" id="PTHR13958:SF3">
    <property type="entry name" value="CAP-GLY DOMAIN-CONTAINING PROTEIN-RELATED"/>
    <property type="match status" value="1"/>
</dbReference>
<evidence type="ECO:0000256" key="2">
    <source>
        <dbReference type="ARBA" id="ARBA00022490"/>
    </source>
</evidence>
<feature type="compositionally biased region" description="Low complexity" evidence="7">
    <location>
        <begin position="207"/>
        <end position="218"/>
    </location>
</feature>
<gene>
    <name evidence="9" type="ORF">LCOR_01165.1</name>
</gene>
<feature type="compositionally biased region" description="Low complexity" evidence="7">
    <location>
        <begin position="389"/>
        <end position="408"/>
    </location>
</feature>
<feature type="coiled-coil region" evidence="6">
    <location>
        <begin position="677"/>
        <end position="711"/>
    </location>
</feature>
<keyword evidence="4 6" id="KW-0175">Coiled coil</keyword>